<evidence type="ECO:0000313" key="5">
    <source>
        <dbReference type="EMBL" id="KAF2169055.1"/>
    </source>
</evidence>
<reference evidence="5" key="1">
    <citation type="journal article" date="2020" name="Stud. Mycol.">
        <title>101 Dothideomycetes genomes: a test case for predicting lifestyles and emergence of pathogens.</title>
        <authorList>
            <person name="Haridas S."/>
            <person name="Albert R."/>
            <person name="Binder M."/>
            <person name="Bloem J."/>
            <person name="Labutti K."/>
            <person name="Salamov A."/>
            <person name="Andreopoulos B."/>
            <person name="Baker S."/>
            <person name="Barry K."/>
            <person name="Bills G."/>
            <person name="Bluhm B."/>
            <person name="Cannon C."/>
            <person name="Castanera R."/>
            <person name="Culley D."/>
            <person name="Daum C."/>
            <person name="Ezra D."/>
            <person name="Gonzalez J."/>
            <person name="Henrissat B."/>
            <person name="Kuo A."/>
            <person name="Liang C."/>
            <person name="Lipzen A."/>
            <person name="Lutzoni F."/>
            <person name="Magnuson J."/>
            <person name="Mondo S."/>
            <person name="Nolan M."/>
            <person name="Ohm R."/>
            <person name="Pangilinan J."/>
            <person name="Park H.-J."/>
            <person name="Ramirez L."/>
            <person name="Alfaro M."/>
            <person name="Sun H."/>
            <person name="Tritt A."/>
            <person name="Yoshinaga Y."/>
            <person name="Zwiers L.-H."/>
            <person name="Turgeon B."/>
            <person name="Goodwin S."/>
            <person name="Spatafora J."/>
            <person name="Crous P."/>
            <person name="Grigoriev I."/>
        </authorList>
    </citation>
    <scope>NUCLEOTIDE SEQUENCE</scope>
    <source>
        <strain evidence="5">ATCC 36951</strain>
    </source>
</reference>
<organism evidence="5 6">
    <name type="scientific">Zasmidium cellare ATCC 36951</name>
    <dbReference type="NCBI Taxonomy" id="1080233"/>
    <lineage>
        <taxon>Eukaryota</taxon>
        <taxon>Fungi</taxon>
        <taxon>Dikarya</taxon>
        <taxon>Ascomycota</taxon>
        <taxon>Pezizomycotina</taxon>
        <taxon>Dothideomycetes</taxon>
        <taxon>Dothideomycetidae</taxon>
        <taxon>Mycosphaerellales</taxon>
        <taxon>Mycosphaerellaceae</taxon>
        <taxon>Zasmidium</taxon>
    </lineage>
</organism>
<keyword evidence="6" id="KW-1185">Reference proteome</keyword>
<dbReference type="InterPro" id="IPR042099">
    <property type="entry name" value="ANL_N_sf"/>
</dbReference>
<evidence type="ECO:0000259" key="4">
    <source>
        <dbReference type="Pfam" id="PF00501"/>
    </source>
</evidence>
<dbReference type="AlphaFoldDB" id="A0A6A6CPM3"/>
<proteinExistence type="predicted"/>
<dbReference type="Gene3D" id="3.40.50.12780">
    <property type="entry name" value="N-terminal domain of ligase-like"/>
    <property type="match status" value="1"/>
</dbReference>
<dbReference type="SUPFAM" id="SSF56801">
    <property type="entry name" value="Acetyl-CoA synthetase-like"/>
    <property type="match status" value="1"/>
</dbReference>
<evidence type="ECO:0000256" key="1">
    <source>
        <dbReference type="ARBA" id="ARBA00022450"/>
    </source>
</evidence>
<gene>
    <name evidence="5" type="ORF">M409DRAFT_53013</name>
</gene>
<dbReference type="PANTHER" id="PTHR43439:SF2">
    <property type="entry name" value="ENZYME, PUTATIVE (JCVI)-RELATED"/>
    <property type="match status" value="1"/>
</dbReference>
<dbReference type="Proteomes" id="UP000799537">
    <property type="component" value="Unassembled WGS sequence"/>
</dbReference>
<dbReference type="OrthoDB" id="429813at2759"/>
<feature type="domain" description="AMP-dependent synthetase/ligase" evidence="4">
    <location>
        <begin position="34"/>
        <end position="357"/>
    </location>
</feature>
<dbReference type="InterPro" id="IPR051414">
    <property type="entry name" value="Adenylate-forming_Reductase"/>
</dbReference>
<evidence type="ECO:0000256" key="2">
    <source>
        <dbReference type="ARBA" id="ARBA00022553"/>
    </source>
</evidence>
<keyword evidence="2" id="KW-0597">Phosphoprotein</keyword>
<dbReference type="InterPro" id="IPR000873">
    <property type="entry name" value="AMP-dep_synth/lig_dom"/>
</dbReference>
<dbReference type="PANTHER" id="PTHR43439">
    <property type="entry name" value="PHENYLACETATE-COENZYME A LIGASE"/>
    <property type="match status" value="1"/>
</dbReference>
<sequence>MGLPSHIDTFSESNPDPATPAARGRRTTIATLFRRAEVEPNKVFGSFPLTDNIEDGFRDFTFAELAKAVDACAWNLKETFGTSEQFEAILYMGSNDYRYIIFFYAAIKCGFQALFINPRYPIEGVMAVIEKMKCFKAFYSLEERAVIENIQSHRPGFEASELAPLSNWLDANPRPFPFNKTWEESRNDPVLSVHSSGTTGLPKPITFRNGYFATCDVLWPIPPGKRSIHPVAGIEGCQLAFSIFPQAHAGGLIMNNIRPMYSNCATVMLPARADYTRSAAMVLEILKRRSVDTISATPLLLENICQLPGGVEALRKLHSVLYAGGPLRHDIAETIAANGIFTLNIYGATETGFIPALKVDPEDYEYFHFNPYYKTVFEPVGDEVGSHELVIRKDSGPEEEELHSKRGICWSFGVDEHRTKDLFVPHPTKPDLWKYYGRTDDILVLAHAGKINPIPLEDIISTHPGVSGTFVTGEYRFPPSILIEPASKVADHKLFMEEVWPTIEKANAKLRKEMRIPKEMVAVLEERGLARGIKGQIVRKTNVQKHADVIDKLYAEREKLVK</sequence>
<accession>A0A6A6CPM3</accession>
<dbReference type="Pfam" id="PF23562">
    <property type="entry name" value="AMP-binding_C_3"/>
    <property type="match status" value="1"/>
</dbReference>
<dbReference type="GeneID" id="54565517"/>
<name>A0A6A6CPM3_ZASCE</name>
<protein>
    <recommendedName>
        <fullName evidence="4">AMP-dependent synthetase/ligase domain-containing protein</fullName>
    </recommendedName>
</protein>
<feature type="region of interest" description="Disordered" evidence="3">
    <location>
        <begin position="1"/>
        <end position="22"/>
    </location>
</feature>
<dbReference type="EMBL" id="ML993589">
    <property type="protein sequence ID" value="KAF2169055.1"/>
    <property type="molecule type" value="Genomic_DNA"/>
</dbReference>
<keyword evidence="1" id="KW-0596">Phosphopantetheine</keyword>
<dbReference type="Pfam" id="PF00501">
    <property type="entry name" value="AMP-binding"/>
    <property type="match status" value="1"/>
</dbReference>
<evidence type="ECO:0000313" key="6">
    <source>
        <dbReference type="Proteomes" id="UP000799537"/>
    </source>
</evidence>
<evidence type="ECO:0000256" key="3">
    <source>
        <dbReference type="SAM" id="MobiDB-lite"/>
    </source>
</evidence>
<dbReference type="RefSeq" id="XP_033669944.1">
    <property type="nucleotide sequence ID" value="XM_033812245.1"/>
</dbReference>